<comment type="caution">
    <text evidence="1">The sequence shown here is derived from an EMBL/GenBank/DDBJ whole genome shotgun (WGS) entry which is preliminary data.</text>
</comment>
<keyword evidence="2" id="KW-1185">Reference proteome</keyword>
<reference evidence="1" key="1">
    <citation type="submission" date="2020-07" db="EMBL/GenBank/DDBJ databases">
        <authorList>
            <person name="Nieuwenhuis M."/>
            <person name="Van De Peppel L.J.J."/>
        </authorList>
    </citation>
    <scope>NUCLEOTIDE SEQUENCE</scope>
    <source>
        <strain evidence="1">AP01</strain>
        <tissue evidence="1">Mycelium</tissue>
    </source>
</reference>
<gene>
    <name evidence="1" type="ORF">DXG03_005756</name>
</gene>
<name>A0A9P7K396_9AGAR</name>
<dbReference type="OrthoDB" id="2790258at2759"/>
<dbReference type="EMBL" id="JABCKV010003599">
    <property type="protein sequence ID" value="KAG5634695.1"/>
    <property type="molecule type" value="Genomic_DNA"/>
</dbReference>
<accession>A0A9P7K396</accession>
<organism evidence="1 2">
    <name type="scientific">Asterophora parasitica</name>
    <dbReference type="NCBI Taxonomy" id="117018"/>
    <lineage>
        <taxon>Eukaryota</taxon>
        <taxon>Fungi</taxon>
        <taxon>Dikarya</taxon>
        <taxon>Basidiomycota</taxon>
        <taxon>Agaricomycotina</taxon>
        <taxon>Agaricomycetes</taxon>
        <taxon>Agaricomycetidae</taxon>
        <taxon>Agaricales</taxon>
        <taxon>Tricholomatineae</taxon>
        <taxon>Lyophyllaceae</taxon>
        <taxon>Asterophora</taxon>
    </lineage>
</organism>
<feature type="non-terminal residue" evidence="1">
    <location>
        <position position="1"/>
    </location>
</feature>
<evidence type="ECO:0000313" key="2">
    <source>
        <dbReference type="Proteomes" id="UP000775547"/>
    </source>
</evidence>
<sequence length="97" mass="11165">AVCIFLNENEQTNFSHHLLSHKQVEVLQDIHQVLKIPHAAQELLSAEKTPTLSLSLPVYTMLINKWKDLKNTIPEIVPYIKIRISKLEEYIGESCKT</sequence>
<protein>
    <submittedName>
        <fullName evidence="1">Uncharacterized protein</fullName>
    </submittedName>
</protein>
<proteinExistence type="predicted"/>
<dbReference type="AlphaFoldDB" id="A0A9P7K396"/>
<reference evidence="1" key="2">
    <citation type="submission" date="2021-10" db="EMBL/GenBank/DDBJ databases">
        <title>Phylogenomics reveals ancestral predisposition of the termite-cultivated fungus Termitomyces towards a domesticated lifestyle.</title>
        <authorList>
            <person name="Auxier B."/>
            <person name="Grum-Grzhimaylo A."/>
            <person name="Cardenas M.E."/>
            <person name="Lodge J.D."/>
            <person name="Laessoe T."/>
            <person name="Pedersen O."/>
            <person name="Smith M.E."/>
            <person name="Kuyper T.W."/>
            <person name="Franco-Molano E.A."/>
            <person name="Baroni T.J."/>
            <person name="Aanen D.K."/>
        </authorList>
    </citation>
    <scope>NUCLEOTIDE SEQUENCE</scope>
    <source>
        <strain evidence="1">AP01</strain>
        <tissue evidence="1">Mycelium</tissue>
    </source>
</reference>
<evidence type="ECO:0000313" key="1">
    <source>
        <dbReference type="EMBL" id="KAG5634695.1"/>
    </source>
</evidence>
<dbReference type="Proteomes" id="UP000775547">
    <property type="component" value="Unassembled WGS sequence"/>
</dbReference>